<dbReference type="Proteomes" id="UP001597124">
    <property type="component" value="Unassembled WGS sequence"/>
</dbReference>
<evidence type="ECO:0000313" key="2">
    <source>
        <dbReference type="Proteomes" id="UP001597124"/>
    </source>
</evidence>
<dbReference type="EMBL" id="JBHTIK010000004">
    <property type="protein sequence ID" value="MFD0848202.1"/>
    <property type="molecule type" value="Genomic_DNA"/>
</dbReference>
<gene>
    <name evidence="1" type="ORF">ACFQ00_07700</name>
</gene>
<accession>A0ABW3C275</accession>
<comment type="caution">
    <text evidence="1">The sequence shown here is derived from an EMBL/GenBank/DDBJ whole genome shotgun (WGS) entry which is preliminary data.</text>
</comment>
<reference evidence="2" key="1">
    <citation type="journal article" date="2019" name="Int. J. Syst. Evol. Microbiol.">
        <title>The Global Catalogue of Microorganisms (GCM) 10K type strain sequencing project: providing services to taxonomists for standard genome sequencing and annotation.</title>
        <authorList>
            <consortium name="The Broad Institute Genomics Platform"/>
            <consortium name="The Broad Institute Genome Sequencing Center for Infectious Disease"/>
            <person name="Wu L."/>
            <person name="Ma J."/>
        </authorList>
    </citation>
    <scope>NUCLEOTIDE SEQUENCE [LARGE SCALE GENOMIC DNA]</scope>
    <source>
        <strain evidence="2">CCUG 52537</strain>
    </source>
</reference>
<name>A0ABW3C275_SPHXN</name>
<sequence length="52" mass="5543">MMGLDPAALSLSGYFEALEAHNEAHSPDEKGERAPVDHERLARLNKALGIGG</sequence>
<proteinExistence type="predicted"/>
<evidence type="ECO:0000313" key="1">
    <source>
        <dbReference type="EMBL" id="MFD0848202.1"/>
    </source>
</evidence>
<protein>
    <submittedName>
        <fullName evidence="1">Uncharacterized protein</fullName>
    </submittedName>
</protein>
<dbReference type="RefSeq" id="WP_381488561.1">
    <property type="nucleotide sequence ID" value="NZ_JBHTIK010000004.1"/>
</dbReference>
<keyword evidence="2" id="KW-1185">Reference proteome</keyword>
<organism evidence="1 2">
    <name type="scientific">Sphingosinicella xenopeptidilytica</name>
    <dbReference type="NCBI Taxonomy" id="364098"/>
    <lineage>
        <taxon>Bacteria</taxon>
        <taxon>Pseudomonadati</taxon>
        <taxon>Pseudomonadota</taxon>
        <taxon>Alphaproteobacteria</taxon>
        <taxon>Sphingomonadales</taxon>
        <taxon>Sphingosinicellaceae</taxon>
        <taxon>Sphingosinicella</taxon>
    </lineage>
</organism>